<keyword evidence="3" id="KW-1185">Reference proteome</keyword>
<dbReference type="InterPro" id="IPR012349">
    <property type="entry name" value="Split_barrel_FMN-bd"/>
</dbReference>
<dbReference type="SMART" id="SM00065">
    <property type="entry name" value="GAF"/>
    <property type="match status" value="1"/>
</dbReference>
<dbReference type="InterPro" id="IPR029016">
    <property type="entry name" value="GAF-like_dom_sf"/>
</dbReference>
<evidence type="ECO:0000313" key="2">
    <source>
        <dbReference type="EMBL" id="AKU96293.1"/>
    </source>
</evidence>
<dbReference type="KEGG" id="llu:AKJ09_02957"/>
<evidence type="ECO:0000313" key="3">
    <source>
        <dbReference type="Proteomes" id="UP000064967"/>
    </source>
</evidence>
<sequence>MTVPLASLDNACFQGVLPAILSTCSKDGEPNVTYLSQVHYVDERHVALTRQFFNKTTRNVEENPYASVELCHPVSFEAYRLDLRFQRTETKGLLFDTLAMRIDAIASVIGMAGVFKLIGADVYEVLDVQVVKDLLRPAPHRAPRTLPPVNYRSELRALQVVSDRLNRADDLEGLFASLLAAMRDELGFEHAMVLLPDESGEKLFTVASIGYGDSGVGAEVTIGQGIVGTVAQQRKILRMSAVDEALRYGRAIRTEAHTHGTSPATPEIPLPGLPDVESHLALPLVLRDKLVGVLAVESKNPLQFADWHEAFLNIIANQTAVAIERMLEDEDEGEQEPTPSQIAMHQRACSAPPKPRSFKFYRGDDSIFVDGEYLIRNVPGRILWRLLKSYVDEKRAEFTNRELRLDPFLGLPAIKDNLESRLILLRKRLEQKCPEVRIPSCGRGHFRLELDCPIELIEKTAP</sequence>
<dbReference type="Gene3D" id="3.30.450.40">
    <property type="match status" value="1"/>
</dbReference>
<dbReference type="AlphaFoldDB" id="A0A0K1PRZ0"/>
<dbReference type="STRING" id="1391654.AKJ09_02957"/>
<dbReference type="SUPFAM" id="SSF50475">
    <property type="entry name" value="FMN-binding split barrel"/>
    <property type="match status" value="1"/>
</dbReference>
<name>A0A0K1PRZ0_9BACT</name>
<dbReference type="PANTHER" id="PTHR40660">
    <property type="entry name" value="5'-PHOSPHATE OXIDASE PUTATIVE DOMAIN-CONTAINING PROTEIN-RELATED"/>
    <property type="match status" value="1"/>
</dbReference>
<dbReference type="Gene3D" id="2.30.110.10">
    <property type="entry name" value="Electron Transport, Fmn-binding Protein, Chain A"/>
    <property type="match status" value="1"/>
</dbReference>
<reference evidence="2 3" key="1">
    <citation type="submission" date="2015-08" db="EMBL/GenBank/DDBJ databases">
        <authorList>
            <person name="Babu N.S."/>
            <person name="Beckwith C.J."/>
            <person name="Beseler K.G."/>
            <person name="Brison A."/>
            <person name="Carone J.V."/>
            <person name="Caskin T.P."/>
            <person name="Diamond M."/>
            <person name="Durham M.E."/>
            <person name="Foxe J.M."/>
            <person name="Go M."/>
            <person name="Henderson B.A."/>
            <person name="Jones I.B."/>
            <person name="McGettigan J.A."/>
            <person name="Micheletti S.J."/>
            <person name="Nasrallah M.E."/>
            <person name="Ortiz D."/>
            <person name="Piller C.R."/>
            <person name="Privatt S.R."/>
            <person name="Schneider S.L."/>
            <person name="Sharp S."/>
            <person name="Smith T.C."/>
            <person name="Stanton J.D."/>
            <person name="Ullery H.E."/>
            <person name="Wilson R.J."/>
            <person name="Serrano M.G."/>
            <person name="Buck G."/>
            <person name="Lee V."/>
            <person name="Wang Y."/>
            <person name="Carvalho R."/>
            <person name="Voegtly L."/>
            <person name="Shi R."/>
            <person name="Duckworth R."/>
            <person name="Johnson A."/>
            <person name="Loviza R."/>
            <person name="Walstead R."/>
            <person name="Shah Z."/>
            <person name="Kiflezghi M."/>
            <person name="Wade K."/>
            <person name="Ball S.L."/>
            <person name="Bradley K.W."/>
            <person name="Asai D.J."/>
            <person name="Bowman C.A."/>
            <person name="Russell D.A."/>
            <person name="Pope W.H."/>
            <person name="Jacobs-Sera D."/>
            <person name="Hendrix R.W."/>
            <person name="Hatfull G.F."/>
        </authorList>
    </citation>
    <scope>NUCLEOTIDE SEQUENCE [LARGE SCALE GENOMIC DNA]</scope>
    <source>
        <strain evidence="2 3">DSM 27648</strain>
    </source>
</reference>
<dbReference type="Proteomes" id="UP000064967">
    <property type="component" value="Chromosome"/>
</dbReference>
<proteinExistence type="predicted"/>
<dbReference type="Pfam" id="PF01590">
    <property type="entry name" value="GAF"/>
    <property type="match status" value="1"/>
</dbReference>
<dbReference type="SUPFAM" id="SSF55781">
    <property type="entry name" value="GAF domain-like"/>
    <property type="match status" value="1"/>
</dbReference>
<organism evidence="2 3">
    <name type="scientific">Labilithrix luteola</name>
    <dbReference type="NCBI Taxonomy" id="1391654"/>
    <lineage>
        <taxon>Bacteria</taxon>
        <taxon>Pseudomonadati</taxon>
        <taxon>Myxococcota</taxon>
        <taxon>Polyangia</taxon>
        <taxon>Polyangiales</taxon>
        <taxon>Labilitrichaceae</taxon>
        <taxon>Labilithrix</taxon>
    </lineage>
</organism>
<feature type="domain" description="GAF" evidence="1">
    <location>
        <begin position="170"/>
        <end position="333"/>
    </location>
</feature>
<protein>
    <submittedName>
        <fullName evidence="2">Adenylate cyclase</fullName>
    </submittedName>
</protein>
<dbReference type="Pfam" id="PF01243">
    <property type="entry name" value="PNPOx_N"/>
    <property type="match status" value="1"/>
</dbReference>
<gene>
    <name evidence="2" type="ORF">AKJ09_02957</name>
</gene>
<dbReference type="EMBL" id="CP012333">
    <property type="protein sequence ID" value="AKU96293.1"/>
    <property type="molecule type" value="Genomic_DNA"/>
</dbReference>
<dbReference type="PANTHER" id="PTHR40660:SF1">
    <property type="entry name" value="5'-PHOSPHATE OXIDASE PUTATIVE DOMAIN-CONTAINING PROTEIN-RELATED"/>
    <property type="match status" value="1"/>
</dbReference>
<dbReference type="InterPro" id="IPR011576">
    <property type="entry name" value="Pyridox_Oxase_N"/>
</dbReference>
<evidence type="ECO:0000259" key="1">
    <source>
        <dbReference type="SMART" id="SM00065"/>
    </source>
</evidence>
<dbReference type="PATRIC" id="fig|1391654.3.peg.2990"/>
<dbReference type="RefSeq" id="WP_146647603.1">
    <property type="nucleotide sequence ID" value="NZ_CP012333.1"/>
</dbReference>
<dbReference type="OrthoDB" id="1494384at2"/>
<dbReference type="InterPro" id="IPR003018">
    <property type="entry name" value="GAF"/>
</dbReference>
<accession>A0A0K1PRZ0</accession>